<gene>
    <name evidence="1" type="ORF">ET445_07135</name>
</gene>
<dbReference type="OrthoDB" id="4703953at2"/>
<keyword evidence="2" id="KW-1185">Reference proteome</keyword>
<sequence length="152" mass="16236">MTDVSHEPSTIAGTGSVSATRVAPRIYEARNERGASVVVGGSELDGTHFTPGELLKLALITCAGLSTDRVISRRLGDDYRVTLWAHGLSDPDSNAYERIGEEMLLDLSSLSADDRSKLIGIIGRAIDQGCTVKRSVDEQIEVGLVVDGETVH</sequence>
<dbReference type="Proteomes" id="UP000291259">
    <property type="component" value="Chromosome"/>
</dbReference>
<dbReference type="Gene3D" id="3.30.300.20">
    <property type="match status" value="1"/>
</dbReference>
<dbReference type="InterPro" id="IPR036102">
    <property type="entry name" value="OsmC/Ohrsf"/>
</dbReference>
<dbReference type="RefSeq" id="WP_129190138.1">
    <property type="nucleotide sequence ID" value="NZ_CP035491.1"/>
</dbReference>
<dbReference type="SUPFAM" id="SSF82784">
    <property type="entry name" value="OsmC-like"/>
    <property type="match status" value="1"/>
</dbReference>
<name>A0A4P6FBZ5_9MICO</name>
<proteinExistence type="predicted"/>
<evidence type="ECO:0008006" key="3">
    <source>
        <dbReference type="Google" id="ProtNLM"/>
    </source>
</evidence>
<evidence type="ECO:0000313" key="2">
    <source>
        <dbReference type="Proteomes" id="UP000291259"/>
    </source>
</evidence>
<dbReference type="InterPro" id="IPR015946">
    <property type="entry name" value="KH_dom-like_a/b"/>
</dbReference>
<accession>A0A4P6FBZ5</accession>
<organism evidence="1 2">
    <name type="scientific">Agromyces protaetiae</name>
    <dbReference type="NCBI Taxonomy" id="2509455"/>
    <lineage>
        <taxon>Bacteria</taxon>
        <taxon>Bacillati</taxon>
        <taxon>Actinomycetota</taxon>
        <taxon>Actinomycetes</taxon>
        <taxon>Micrococcales</taxon>
        <taxon>Microbacteriaceae</taxon>
        <taxon>Agromyces</taxon>
    </lineage>
</organism>
<evidence type="ECO:0000313" key="1">
    <source>
        <dbReference type="EMBL" id="QAY73156.1"/>
    </source>
</evidence>
<protein>
    <recommendedName>
        <fullName evidence="3">OsmC family peroxiredoxin</fullName>
    </recommendedName>
</protein>
<dbReference type="AlphaFoldDB" id="A0A4P6FBZ5"/>
<dbReference type="EMBL" id="CP035491">
    <property type="protein sequence ID" value="QAY73156.1"/>
    <property type="molecule type" value="Genomic_DNA"/>
</dbReference>
<dbReference type="KEGG" id="agf:ET445_07135"/>
<reference evidence="1 2" key="1">
    <citation type="submission" date="2019-01" db="EMBL/GenBank/DDBJ databases">
        <title>Genome sequencing of strain FW100M-8.</title>
        <authorList>
            <person name="Heo J."/>
            <person name="Kim S.-J."/>
            <person name="Kim J.-S."/>
            <person name="Hong S.-B."/>
            <person name="Kwon S.-W."/>
        </authorList>
    </citation>
    <scope>NUCLEOTIDE SEQUENCE [LARGE SCALE GENOMIC DNA]</scope>
    <source>
        <strain evidence="1 2">FW100M-8</strain>
    </source>
</reference>